<accession>A0ABM1Z980</accession>
<dbReference type="InterPro" id="IPR005312">
    <property type="entry name" value="DUF1759"/>
</dbReference>
<dbReference type="InterPro" id="IPR036397">
    <property type="entry name" value="RNaseH_sf"/>
</dbReference>
<dbReference type="Gene3D" id="3.30.420.10">
    <property type="entry name" value="Ribonuclease H-like superfamily/Ribonuclease H"/>
    <property type="match status" value="1"/>
</dbReference>
<dbReference type="InterPro" id="IPR040676">
    <property type="entry name" value="DUF5641"/>
</dbReference>
<dbReference type="PANTHER" id="PTHR47331:SF1">
    <property type="entry name" value="GAG-LIKE PROTEIN"/>
    <property type="match status" value="1"/>
</dbReference>
<dbReference type="InterPro" id="IPR001965">
    <property type="entry name" value="Znf_PHD"/>
</dbReference>
<dbReference type="Pfam" id="PF03564">
    <property type="entry name" value="DUF1759"/>
    <property type="match status" value="1"/>
</dbReference>
<evidence type="ECO:0000256" key="4">
    <source>
        <dbReference type="PROSITE-ProRule" id="PRU00047"/>
    </source>
</evidence>
<dbReference type="SMART" id="SM00249">
    <property type="entry name" value="PHD"/>
    <property type="match status" value="1"/>
</dbReference>
<dbReference type="PROSITE" id="PS50016">
    <property type="entry name" value="ZF_PHD_2"/>
    <property type="match status" value="1"/>
</dbReference>
<feature type="region of interest" description="Disordered" evidence="6">
    <location>
        <begin position="233"/>
        <end position="285"/>
    </location>
</feature>
<evidence type="ECO:0000259" key="9">
    <source>
        <dbReference type="PROSITE" id="PS50994"/>
    </source>
</evidence>
<feature type="domain" description="PHD-type" evidence="7">
    <location>
        <begin position="17"/>
        <end position="69"/>
    </location>
</feature>
<dbReference type="InterPro" id="IPR001878">
    <property type="entry name" value="Znf_CCHC"/>
</dbReference>
<keyword evidence="5" id="KW-0175">Coiled coil</keyword>
<reference evidence="11" key="1">
    <citation type="journal article" date="2015" name="Proc. Natl. Acad. Sci. U.S.A.">
        <title>Genome sequence of the Asian Tiger mosquito, Aedes albopictus, reveals insights into its biology, genetics, and evolution.</title>
        <authorList>
            <person name="Chen X.G."/>
            <person name="Jiang X."/>
            <person name="Gu J."/>
            <person name="Xu M."/>
            <person name="Wu Y."/>
            <person name="Deng Y."/>
            <person name="Zhang C."/>
            <person name="Bonizzoni M."/>
            <person name="Dermauw W."/>
            <person name="Vontas J."/>
            <person name="Armbruster P."/>
            <person name="Huang X."/>
            <person name="Yang Y."/>
            <person name="Zhang H."/>
            <person name="He W."/>
            <person name="Peng H."/>
            <person name="Liu Y."/>
            <person name="Wu K."/>
            <person name="Chen J."/>
            <person name="Lirakis M."/>
            <person name="Topalis P."/>
            <person name="Van Leeuwen T."/>
            <person name="Hall A.B."/>
            <person name="Jiang X."/>
            <person name="Thorpe C."/>
            <person name="Mueller R.L."/>
            <person name="Sun C."/>
            <person name="Waterhouse R.M."/>
            <person name="Yan G."/>
            <person name="Tu Z.J."/>
            <person name="Fang X."/>
            <person name="James A.A."/>
        </authorList>
    </citation>
    <scope>NUCLEOTIDE SEQUENCE [LARGE SCALE GENOMIC DNA]</scope>
    <source>
        <strain evidence="11">Foshan</strain>
    </source>
</reference>
<evidence type="ECO:0000256" key="3">
    <source>
        <dbReference type="ARBA" id="ARBA00022833"/>
    </source>
</evidence>
<organism evidence="10 11">
    <name type="scientific">Aedes albopictus</name>
    <name type="common">Asian tiger mosquito</name>
    <name type="synonym">Stegomyia albopicta</name>
    <dbReference type="NCBI Taxonomy" id="7160"/>
    <lineage>
        <taxon>Eukaryota</taxon>
        <taxon>Metazoa</taxon>
        <taxon>Ecdysozoa</taxon>
        <taxon>Arthropoda</taxon>
        <taxon>Hexapoda</taxon>
        <taxon>Insecta</taxon>
        <taxon>Pterygota</taxon>
        <taxon>Neoptera</taxon>
        <taxon>Endopterygota</taxon>
        <taxon>Diptera</taxon>
        <taxon>Nematocera</taxon>
        <taxon>Culicoidea</taxon>
        <taxon>Culicidae</taxon>
        <taxon>Culicinae</taxon>
        <taxon>Aedini</taxon>
        <taxon>Aedes</taxon>
        <taxon>Stegomyia</taxon>
    </lineage>
</organism>
<evidence type="ECO:0000313" key="11">
    <source>
        <dbReference type="Proteomes" id="UP000069940"/>
    </source>
</evidence>
<sequence length="2010" mass="229169">MLYRSDDMMKDRHEPTLHSCQSCNRPDAAETDMVECSMCKLWEHFGCAGVDETIKQPDRRYNCQVCRRKMGAVSKQLPLPAEDRPIRSTRASSKRTQAASVTSSVRAAMMEAQLKIAEEELQRRELDLLEQAEIKKRELEESERQLEEKKKIAEEERSLRERKLKEEKGLKAMQSQLRKESMEQRQEIIRQAALSSSRSESVADSIQKVSEWLEEHSGAGRLEGNQMGENCSNNIVDPPSKKVPADPVQRAVERHSSVRGISPRRPESIPRRPVIHSTPLQPDEHPVLRHLDHSRRFLNPNDQRSERANMSDSEHAVQEPVTLTKHHIAARQVLGKELPMFSGDPEDWPIFISSFQQSTIACGYTEAENLIRLQRCLRGRALETVKSRLLLPAGVPHVIRTLRTLYGRPELLIHSLLDKIHQASAPRQDRLDTLIDFGISVQNLVDHLVAADQRDHLSNPVLMRELVEKLPGSIRLDWAAYKSRFQTVNLETFGNFMSNLVTAASEVTYDLPGGNSSYRMEKRKQKESGSFHTHTPGVCNSSSISPHKPGKPCTSCGRDGHRVADCPQFKLADMDDRWKLVNEKGLCRTCLNNHGKWPCRSWRGCEIEGCRQKHHTLLHTSSASDNVNVSASHVSSGEFSWPLFRILPVVLFGNRGSQVVFAFIDEGSSYTLMEDSIADKIGVSGPKEALTLHWTGDVKRTEHQSRIVQAEISGKRGSSKYKLVHARIVSSLMLPCQTLKYCELARRFPHLRGLPVEDYELVQPKLLIGLDNLRLGIPLKLREGGQNEPVGAKCRLGWTIYGCVPDQTTLRGIVNFHAAAAPTHEDEMNEQLRDYFALENTGVTASNYKLESEDDKRANRILTETTKRTEDGIRFETGLLWKVDNPDFPDSYPMAVRRLESLERRLQKNPLLAEKVKHQIADYERKGYAHKATLVELTSVDTSRIWYLPLGVVTSPKKPEKVRLIWDAAAKVGETHGETSFNSKLLTGPDLLTPLPKVLCQFRQFPVAVSGDLMEMFHQIRIRFPDCQSQRFVFRNSPSDYPQVYVMDVATFGSSCSPASAQYVKNQNAHDFSKEFPRAAEAIIKKHYVDDYLDSFRTIEEAIDVVNEVKMVHSKGGFTLRHFLSNKSEVLRGIEEIAQEECKDLSLERGEHSESVLGMKWLPIEDVFTYSVVMREDIRHILEPRHIPTKREVVKVVMTLFDPLGLISFFLVHGKILIQDIWARGTDWDAVIPEDLYNRWQQWTTLLPKLEQLRIPRCYFESGIPENSNHLQIHVFCDSSEEAFSCAAYLRLEVNSVAQVVLIGSKTKVAPLKTISIPRLELKAAVLGTRLLETLQSYHSLPISKRFLWSDSSTVLSWIRSDHRRYNKFVAVRIGEILTVTNPTEWRWIPTKLNVADQATKWSNGPQLSMENPWFQGPNFLLEPEDSWPIQRQANPTKEELRSTIVLCHLTSQVDLPIEIHRFNSWSKLQRSVAFVFRYVNNCRRKRKRESLQLGVLTQVELEQAEELLWRIAQKQAFPEELSILGRSQGKPEDRHHTVQKSSCIYKLWPFMDHRGILRMRGRISAAPYISYKTKFPVVLPKNHQITFLVVDWYHRRYRHANRETVVNEIRQMFEIPKLRSLVQKITKNCIRCRVVKAAPRPPAMASLPEFRLTPFIRAFTFVGLDYFGPVFVRAGRSLVKRWVAVFTCLTIRAVHLEVVHSLSTESCIMAVRRFVSRRGPPREFYTDNGTCFQGASRELKEEMERRNEALALTFTSAETSWKFIPPAAPHMGGVWERLVRSVKVATGAILDAARKPDDETLETVLLEAEAMINCRPLTFIPLESADQEALTPNHFLLGSSSGVKILPTAPVDGRSVLRSSWKLAQFITEEFWRRWIKEYLPVIRRRCKWFEETKDLAVGDLVMVVDCSTRNRWLRGRVQQVFPGKDGRVRQALVRTATGVLRRPAVKLAILDVANSCKPDLMCSESPTDHQGLRAGVCGDGPPVAAALTEPKRFASSLRADDGHVNDDD</sequence>
<feature type="domain" description="Integrase catalytic" evidence="9">
    <location>
        <begin position="1651"/>
        <end position="1841"/>
    </location>
</feature>
<dbReference type="CDD" id="cd15489">
    <property type="entry name" value="PHD_SF"/>
    <property type="match status" value="1"/>
</dbReference>
<evidence type="ECO:0000259" key="8">
    <source>
        <dbReference type="PROSITE" id="PS50158"/>
    </source>
</evidence>
<name>A0ABM1Z980_AEDAL</name>
<dbReference type="InterPro" id="IPR012337">
    <property type="entry name" value="RNaseH-like_sf"/>
</dbReference>
<dbReference type="InterPro" id="IPR013083">
    <property type="entry name" value="Znf_RING/FYVE/PHD"/>
</dbReference>
<keyword evidence="1" id="KW-0479">Metal-binding</keyword>
<evidence type="ECO:0000256" key="2">
    <source>
        <dbReference type="ARBA" id="ARBA00022771"/>
    </source>
</evidence>
<dbReference type="SUPFAM" id="SSF53098">
    <property type="entry name" value="Ribonuclease H-like"/>
    <property type="match status" value="1"/>
</dbReference>
<dbReference type="Gene3D" id="3.30.40.10">
    <property type="entry name" value="Zinc/RING finger domain, C3HC4 (zinc finger)"/>
    <property type="match status" value="1"/>
</dbReference>
<protein>
    <recommendedName>
        <fullName evidence="12">Endonuclease</fullName>
    </recommendedName>
</protein>
<dbReference type="PROSITE" id="PS50158">
    <property type="entry name" value="ZF_CCHC"/>
    <property type="match status" value="1"/>
</dbReference>
<evidence type="ECO:0008006" key="12">
    <source>
        <dbReference type="Google" id="ProtNLM"/>
    </source>
</evidence>
<evidence type="ECO:0000256" key="6">
    <source>
        <dbReference type="SAM" id="MobiDB-lite"/>
    </source>
</evidence>
<dbReference type="InterPro" id="IPR043502">
    <property type="entry name" value="DNA/RNA_pol_sf"/>
</dbReference>
<dbReference type="RefSeq" id="XP_062703988.1">
    <property type="nucleotide sequence ID" value="XM_062848004.1"/>
</dbReference>
<dbReference type="PROSITE" id="PS50994">
    <property type="entry name" value="INTEGRASE"/>
    <property type="match status" value="1"/>
</dbReference>
<feature type="domain" description="CCHC-type" evidence="8">
    <location>
        <begin position="553"/>
        <end position="568"/>
    </location>
</feature>
<evidence type="ECO:0000256" key="1">
    <source>
        <dbReference type="ARBA" id="ARBA00022723"/>
    </source>
</evidence>
<dbReference type="SUPFAM" id="SSF57903">
    <property type="entry name" value="FYVE/PHD zinc finger"/>
    <property type="match status" value="1"/>
</dbReference>
<evidence type="ECO:0000313" key="10">
    <source>
        <dbReference type="EnsemblMetazoa" id="AALFPA23_016281.P23725"/>
    </source>
</evidence>
<keyword evidence="11" id="KW-1185">Reference proteome</keyword>
<feature type="coiled-coil region" evidence="5">
    <location>
        <begin position="107"/>
        <end position="163"/>
    </location>
</feature>
<dbReference type="InterPro" id="IPR001584">
    <property type="entry name" value="Integrase_cat-core"/>
</dbReference>
<dbReference type="GeneID" id="134286392"/>
<dbReference type="InterPro" id="IPR011011">
    <property type="entry name" value="Znf_FYVE_PHD"/>
</dbReference>
<feature type="region of interest" description="Disordered" evidence="6">
    <location>
        <begin position="523"/>
        <end position="555"/>
    </location>
</feature>
<evidence type="ECO:0000256" key="5">
    <source>
        <dbReference type="SAM" id="Coils"/>
    </source>
</evidence>
<keyword evidence="2 4" id="KW-0863">Zinc-finger</keyword>
<dbReference type="Pfam" id="PF18701">
    <property type="entry name" value="DUF5641"/>
    <property type="match status" value="1"/>
</dbReference>
<dbReference type="EnsemblMetazoa" id="AALFPA23_016281.R23725">
    <property type="protein sequence ID" value="AALFPA23_016281.P23725"/>
    <property type="gene ID" value="AALFPA23_016281"/>
</dbReference>
<dbReference type="InterPro" id="IPR019787">
    <property type="entry name" value="Znf_PHD-finger"/>
</dbReference>
<reference evidence="10" key="2">
    <citation type="submission" date="2025-05" db="UniProtKB">
        <authorList>
            <consortium name="EnsemblMetazoa"/>
        </authorList>
    </citation>
    <scope>IDENTIFICATION</scope>
    <source>
        <strain evidence="10">Foshan</strain>
    </source>
</reference>
<dbReference type="SUPFAM" id="SSF56672">
    <property type="entry name" value="DNA/RNA polymerases"/>
    <property type="match status" value="1"/>
</dbReference>
<dbReference type="Pfam" id="PF05380">
    <property type="entry name" value="Peptidase_A17"/>
    <property type="match status" value="1"/>
</dbReference>
<dbReference type="PANTHER" id="PTHR47331">
    <property type="entry name" value="PHD-TYPE DOMAIN-CONTAINING PROTEIN"/>
    <property type="match status" value="1"/>
</dbReference>
<evidence type="ECO:0000259" key="7">
    <source>
        <dbReference type="PROSITE" id="PS50016"/>
    </source>
</evidence>
<dbReference type="Proteomes" id="UP000069940">
    <property type="component" value="Unassembled WGS sequence"/>
</dbReference>
<keyword evidence="3" id="KW-0862">Zinc</keyword>
<proteinExistence type="predicted"/>
<feature type="compositionally biased region" description="Polar residues" evidence="6">
    <location>
        <begin position="530"/>
        <end position="545"/>
    </location>
</feature>
<dbReference type="InterPro" id="IPR008042">
    <property type="entry name" value="Retrotrans_Pao"/>
</dbReference>